<evidence type="ECO:0000313" key="1">
    <source>
        <dbReference type="EMBL" id="ESZ90618.1"/>
    </source>
</evidence>
<protein>
    <submittedName>
        <fullName evidence="1">Uncharacterized protein</fullName>
    </submittedName>
</protein>
<accession>W9C4H5</accession>
<dbReference type="AlphaFoldDB" id="W9C4H5"/>
<organism evidence="1 2">
    <name type="scientific">Sclerotinia borealis (strain F-4128)</name>
    <dbReference type="NCBI Taxonomy" id="1432307"/>
    <lineage>
        <taxon>Eukaryota</taxon>
        <taxon>Fungi</taxon>
        <taxon>Dikarya</taxon>
        <taxon>Ascomycota</taxon>
        <taxon>Pezizomycotina</taxon>
        <taxon>Leotiomycetes</taxon>
        <taxon>Helotiales</taxon>
        <taxon>Sclerotiniaceae</taxon>
        <taxon>Sclerotinia</taxon>
    </lineage>
</organism>
<dbReference type="HOGENOM" id="CLU_1907905_0_0_1"/>
<dbReference type="Proteomes" id="UP000019487">
    <property type="component" value="Unassembled WGS sequence"/>
</dbReference>
<keyword evidence="2" id="KW-1185">Reference proteome</keyword>
<proteinExistence type="predicted"/>
<comment type="caution">
    <text evidence="1">The sequence shown here is derived from an EMBL/GenBank/DDBJ whole genome shotgun (WGS) entry which is preliminary data.</text>
</comment>
<reference evidence="1 2" key="1">
    <citation type="journal article" date="2014" name="Genome Announc.">
        <title>Draft genome sequence of Sclerotinia borealis, a psychrophilic plant pathogenic fungus.</title>
        <authorList>
            <person name="Mardanov A.V."/>
            <person name="Beletsky A.V."/>
            <person name="Kadnikov V.V."/>
            <person name="Ignatov A.N."/>
            <person name="Ravin N.V."/>
        </authorList>
    </citation>
    <scope>NUCLEOTIDE SEQUENCE [LARGE SCALE GENOMIC DNA]</scope>
    <source>
        <strain evidence="2">F-4157</strain>
    </source>
</reference>
<name>W9C4H5_SCLBF</name>
<sequence>MTPPRAELDCEPKALVNIEYKVPEKLIGGSLGKGHSDVRELMAQAYHMSKKGDNPRFIRISETALFEILPVIRSCFDAKIRGAFNNKNAICYDPEKTAKPRRWHEWDIYSIAHLCKYLALYTKLRLTLFSNNV</sequence>
<evidence type="ECO:0000313" key="2">
    <source>
        <dbReference type="Proteomes" id="UP000019487"/>
    </source>
</evidence>
<gene>
    <name evidence="1" type="ORF">SBOR_8991</name>
</gene>
<dbReference type="EMBL" id="AYSA01000595">
    <property type="protein sequence ID" value="ESZ90618.1"/>
    <property type="molecule type" value="Genomic_DNA"/>
</dbReference>